<dbReference type="SMART" id="SM00248">
    <property type="entry name" value="ANK"/>
    <property type="match status" value="2"/>
</dbReference>
<dbReference type="InterPro" id="IPR036770">
    <property type="entry name" value="Ankyrin_rpt-contain_sf"/>
</dbReference>
<keyword evidence="2" id="KW-0132">Cell division</keyword>
<feature type="domain" description="ANKLE2 third alpha/beta" evidence="8">
    <location>
        <begin position="258"/>
        <end position="370"/>
    </location>
</feature>
<dbReference type="GO" id="GO:0051721">
    <property type="term" value="F:protein phosphatase 2A binding"/>
    <property type="evidence" value="ECO:0007669"/>
    <property type="project" value="TreeGrafter"/>
</dbReference>
<feature type="compositionally biased region" description="Low complexity" evidence="6">
    <location>
        <begin position="662"/>
        <end position="673"/>
    </location>
</feature>
<evidence type="ECO:0000259" key="7">
    <source>
        <dbReference type="Pfam" id="PF01693"/>
    </source>
</evidence>
<protein>
    <submittedName>
        <fullName evidence="9">Ankyrin repeat and LEM domain-containing protein 2</fullName>
    </submittedName>
</protein>
<comment type="similarity">
    <text evidence="1">Belongs to the ANKLE2 family.</text>
</comment>
<dbReference type="GO" id="GO:0005783">
    <property type="term" value="C:endoplasmic reticulum"/>
    <property type="evidence" value="ECO:0007669"/>
    <property type="project" value="TreeGrafter"/>
</dbReference>
<evidence type="ECO:0000256" key="4">
    <source>
        <dbReference type="ARBA" id="ARBA00023306"/>
    </source>
</evidence>
<feature type="region of interest" description="Disordered" evidence="6">
    <location>
        <begin position="619"/>
        <end position="681"/>
    </location>
</feature>
<dbReference type="PANTHER" id="PTHR12349">
    <property type="entry name" value="ANKYRIN REPEAT AND LEM DOMAIN-CONTAINING PROTEIN 2"/>
    <property type="match status" value="1"/>
</dbReference>
<feature type="compositionally biased region" description="Basic and acidic residues" evidence="6">
    <location>
        <begin position="619"/>
        <end position="636"/>
    </location>
</feature>
<organism evidence="9">
    <name type="scientific">Schizaphis graminum</name>
    <name type="common">Green bug aphid</name>
    <dbReference type="NCBI Taxonomy" id="13262"/>
    <lineage>
        <taxon>Eukaryota</taxon>
        <taxon>Metazoa</taxon>
        <taxon>Ecdysozoa</taxon>
        <taxon>Arthropoda</taxon>
        <taxon>Hexapoda</taxon>
        <taxon>Insecta</taxon>
        <taxon>Pterygota</taxon>
        <taxon>Neoptera</taxon>
        <taxon>Paraneoptera</taxon>
        <taxon>Hemiptera</taxon>
        <taxon>Sternorrhyncha</taxon>
        <taxon>Aphidomorpha</taxon>
        <taxon>Aphidoidea</taxon>
        <taxon>Aphididae</taxon>
        <taxon>Aphidini</taxon>
        <taxon>Schizaphis</taxon>
    </lineage>
</organism>
<evidence type="ECO:0000313" key="9">
    <source>
        <dbReference type="EMBL" id="MBY16765.1"/>
    </source>
</evidence>
<gene>
    <name evidence="9" type="primary">ANKLE2_0</name>
    <name evidence="9" type="ORF">g.173159</name>
</gene>
<evidence type="ECO:0000256" key="3">
    <source>
        <dbReference type="ARBA" id="ARBA00023043"/>
    </source>
</evidence>
<feature type="region of interest" description="Disordered" evidence="6">
    <location>
        <begin position="329"/>
        <end position="350"/>
    </location>
</feature>
<feature type="domain" description="Ribonuclease H1 N-terminal" evidence="7">
    <location>
        <begin position="29"/>
        <end position="64"/>
    </location>
</feature>
<feature type="compositionally biased region" description="Low complexity" evidence="6">
    <location>
        <begin position="332"/>
        <end position="343"/>
    </location>
</feature>
<dbReference type="Pfam" id="PF01693">
    <property type="entry name" value="Cauli_VI"/>
    <property type="match status" value="1"/>
</dbReference>
<feature type="repeat" description="ANK" evidence="5">
    <location>
        <begin position="196"/>
        <end position="218"/>
    </location>
</feature>
<name>A0A2S2NHY8_SCHGA</name>
<evidence type="ECO:0000256" key="2">
    <source>
        <dbReference type="ARBA" id="ARBA00022618"/>
    </source>
</evidence>
<dbReference type="GO" id="GO:0051301">
    <property type="term" value="P:cell division"/>
    <property type="evidence" value="ECO:0007669"/>
    <property type="project" value="UniProtKB-KW"/>
</dbReference>
<dbReference type="InterPro" id="IPR002110">
    <property type="entry name" value="Ankyrin_rpt"/>
</dbReference>
<proteinExistence type="inferred from homology"/>
<dbReference type="Pfam" id="PF24567">
    <property type="entry name" value="ANKLE2_3rd"/>
    <property type="match status" value="1"/>
</dbReference>
<dbReference type="Gene3D" id="1.25.40.20">
    <property type="entry name" value="Ankyrin repeat-containing domain"/>
    <property type="match status" value="1"/>
</dbReference>
<evidence type="ECO:0000256" key="5">
    <source>
        <dbReference type="PROSITE-ProRule" id="PRU00023"/>
    </source>
</evidence>
<evidence type="ECO:0000256" key="1">
    <source>
        <dbReference type="ARBA" id="ARBA00007597"/>
    </source>
</evidence>
<accession>A0A2S2NHY8</accession>
<keyword evidence="3 5" id="KW-0040">ANK repeat</keyword>
<evidence type="ECO:0000259" key="8">
    <source>
        <dbReference type="Pfam" id="PF24567"/>
    </source>
</evidence>
<dbReference type="PANTHER" id="PTHR12349:SF4">
    <property type="entry name" value="ANKYRIN REPEAT AND LEM DOMAIN-CONTAINING PROTEIN 2"/>
    <property type="match status" value="1"/>
</dbReference>
<dbReference type="Pfam" id="PF00023">
    <property type="entry name" value="Ank"/>
    <property type="match status" value="1"/>
</dbReference>
<dbReference type="InterPro" id="IPR011320">
    <property type="entry name" value="RNase_H1_N"/>
</dbReference>
<sequence>MDSSNTANVSDDEESFYGVFLESDIDDSSTPRVFTNFQETLSAVKSNKTARFKLFRSATEAERFSVFGQELPIKQIEKNIPNVSTSFTYKSLKSEDLVAFRRLIEGGELDKVKLAVNSNPRFLVSSGDTPSIIQEGCRYNAMHVAARYDQPQIVHFIMECITSSEFIKSLYGMEQSYLSRSEIITDLYLNTPDKAANDTPLHIASKFGHVGVVRELVSYDKCILTRLNKYDQTPKDVICSRNNKEMYNDILHLLENGYFVPMWKSDDDCVQPTIGKPFSPKSSTILPPLQNDNPKSLNPILEVRAVAGPMNESQALKFWKDWKSPVRKTLLSPSPKKSPSSPKQNEFKNKSIEKAGRDLAEKKNVGWAEYWPFLDQIVDLKSNRGLDLLEKYLRQRFSTKEQDIPEKSFTSERTVLLSPMAELCKALESMRIGSMLGRKTRPQHTLVSYTCLVKSCKFLAERLSNVIISQYKNILDIESLATRLCHEVRHLLALEDSFYSDSRFDSNIKGKIHGKVAENLCQLLINNLELARNVSLIVTKLQKYYAFHATGSCSEITAACLITQVHKILMEKSSIIHSLQSDDNEESCKQWFLTAIPCLCSIEAKSGLKPKQLFSDNEPVKKAVETEESKNKHDNIENSLNSTHERRISLSNGYDSDDDVFSSAPTSPCSEYSSSEESDESNMFHNAEQNFSYLLFSRDEPTDYDFEIFDAINGVNVDSNKYPWLFRWLYSMNDYNYVNNL</sequence>
<keyword evidence="4" id="KW-0131">Cell cycle</keyword>
<dbReference type="EMBL" id="GGMR01004146">
    <property type="protein sequence ID" value="MBY16765.1"/>
    <property type="molecule type" value="Transcribed_RNA"/>
</dbReference>
<dbReference type="PROSITE" id="PS50088">
    <property type="entry name" value="ANK_REPEAT"/>
    <property type="match status" value="1"/>
</dbReference>
<dbReference type="PROSITE" id="PS50297">
    <property type="entry name" value="ANK_REP_REGION"/>
    <property type="match status" value="1"/>
</dbReference>
<dbReference type="InterPro" id="IPR056237">
    <property type="entry name" value="ANKLE2_3rd"/>
</dbReference>
<reference evidence="9" key="1">
    <citation type="submission" date="2018-04" db="EMBL/GenBank/DDBJ databases">
        <title>Transcriptome of Schizaphis graminum biotype I.</title>
        <authorList>
            <person name="Scully E.D."/>
            <person name="Geib S.M."/>
            <person name="Palmer N.A."/>
            <person name="Koch K."/>
            <person name="Bradshaw J."/>
            <person name="Heng-Moss T."/>
            <person name="Sarath G."/>
        </authorList>
    </citation>
    <scope>NUCLEOTIDE SEQUENCE</scope>
</reference>
<evidence type="ECO:0000256" key="6">
    <source>
        <dbReference type="SAM" id="MobiDB-lite"/>
    </source>
</evidence>
<dbReference type="AlphaFoldDB" id="A0A2S2NHY8"/>
<dbReference type="SUPFAM" id="SSF48403">
    <property type="entry name" value="Ankyrin repeat"/>
    <property type="match status" value="1"/>
</dbReference>